<comment type="caution">
    <text evidence="2">The sequence shown here is derived from an EMBL/GenBank/DDBJ whole genome shotgun (WGS) entry which is preliminary data.</text>
</comment>
<feature type="transmembrane region" description="Helical" evidence="1">
    <location>
        <begin position="21"/>
        <end position="44"/>
    </location>
</feature>
<proteinExistence type="predicted"/>
<evidence type="ECO:0000313" key="3">
    <source>
        <dbReference type="Proteomes" id="UP001176471"/>
    </source>
</evidence>
<keyword evidence="3" id="KW-1185">Reference proteome</keyword>
<evidence type="ECO:0000313" key="2">
    <source>
        <dbReference type="EMBL" id="MDO7836900.1"/>
    </source>
</evidence>
<reference evidence="2" key="1">
    <citation type="submission" date="2023-07" db="EMBL/GenBank/DDBJ databases">
        <title>Bacterial whole genome sequence for Sphingobium sp. HBC34.</title>
        <authorList>
            <person name="Le V."/>
            <person name="Ko S.-R."/>
            <person name="Ahn C.-Y."/>
            <person name="Oh H.-M."/>
        </authorList>
    </citation>
    <scope>NUCLEOTIDE SEQUENCE</scope>
    <source>
        <strain evidence="2">HBC34</strain>
    </source>
</reference>
<keyword evidence="1" id="KW-0472">Membrane</keyword>
<keyword evidence="1" id="KW-1133">Transmembrane helix</keyword>
<dbReference type="RefSeq" id="WP_304537281.1">
    <property type="nucleotide sequence ID" value="NZ_JAUQOM010000012.1"/>
</dbReference>
<protein>
    <submittedName>
        <fullName evidence="2">Uncharacterized protein</fullName>
    </submittedName>
</protein>
<sequence length="49" mass="5160">MMIDFEDRAPAGPLSPSARTFIAAIGLLTAYGWFANGVAIWHLIAGLVG</sequence>
<keyword evidence="1" id="KW-0812">Transmembrane</keyword>
<name>A0ABT8ZQV2_9SPHN</name>
<organism evidence="2 3">
    <name type="scientific">Sphingobium cyanobacteriorum</name>
    <dbReference type="NCBI Taxonomy" id="3063954"/>
    <lineage>
        <taxon>Bacteria</taxon>
        <taxon>Pseudomonadati</taxon>
        <taxon>Pseudomonadota</taxon>
        <taxon>Alphaproteobacteria</taxon>
        <taxon>Sphingomonadales</taxon>
        <taxon>Sphingomonadaceae</taxon>
        <taxon>Sphingobium</taxon>
    </lineage>
</organism>
<gene>
    <name evidence="2" type="ORF">Q4610_17780</name>
</gene>
<dbReference type="Proteomes" id="UP001176471">
    <property type="component" value="Unassembled WGS sequence"/>
</dbReference>
<accession>A0ABT8ZQV2</accession>
<dbReference type="EMBL" id="JAUQOM010000012">
    <property type="protein sequence ID" value="MDO7836900.1"/>
    <property type="molecule type" value="Genomic_DNA"/>
</dbReference>
<evidence type="ECO:0000256" key="1">
    <source>
        <dbReference type="SAM" id="Phobius"/>
    </source>
</evidence>